<protein>
    <recommendedName>
        <fullName evidence="1">SusD-like N-terminal domain-containing protein</fullName>
    </recommendedName>
</protein>
<dbReference type="InterPro" id="IPR033985">
    <property type="entry name" value="SusD-like_N"/>
</dbReference>
<dbReference type="AlphaFoldDB" id="K1RDG3"/>
<dbReference type="Pfam" id="PF14322">
    <property type="entry name" value="SusD-like_3"/>
    <property type="match status" value="1"/>
</dbReference>
<proteinExistence type="predicted"/>
<reference evidence="2" key="1">
    <citation type="journal article" date="2013" name="Environ. Microbiol.">
        <title>Microbiota from the distal guts of lean and obese adolescents exhibit partial functional redundancy besides clear differences in community structure.</title>
        <authorList>
            <person name="Ferrer M."/>
            <person name="Ruiz A."/>
            <person name="Lanza F."/>
            <person name="Haange S.B."/>
            <person name="Oberbach A."/>
            <person name="Till H."/>
            <person name="Bargiela R."/>
            <person name="Campoy C."/>
            <person name="Segura M.T."/>
            <person name="Richter M."/>
            <person name="von Bergen M."/>
            <person name="Seifert J."/>
            <person name="Suarez A."/>
        </authorList>
    </citation>
    <scope>NUCLEOTIDE SEQUENCE</scope>
</reference>
<evidence type="ECO:0000313" key="2">
    <source>
        <dbReference type="EMBL" id="EKC43703.1"/>
    </source>
</evidence>
<organism evidence="2">
    <name type="scientific">human gut metagenome</name>
    <dbReference type="NCBI Taxonomy" id="408170"/>
    <lineage>
        <taxon>unclassified sequences</taxon>
        <taxon>metagenomes</taxon>
        <taxon>organismal metagenomes</taxon>
    </lineage>
</organism>
<gene>
    <name evidence="2" type="ORF">LEA_21010</name>
</gene>
<evidence type="ECO:0000259" key="1">
    <source>
        <dbReference type="Pfam" id="PF14322"/>
    </source>
</evidence>
<dbReference type="Gene3D" id="1.25.40.390">
    <property type="match status" value="1"/>
</dbReference>
<comment type="caution">
    <text evidence="2">The sequence shown here is derived from an EMBL/GenBank/DDBJ whole genome shotgun (WGS) entry which is preliminary data.</text>
</comment>
<accession>K1RDG3</accession>
<feature type="non-terminal residue" evidence="2">
    <location>
        <position position="1"/>
    </location>
</feature>
<feature type="domain" description="SusD-like N-terminal" evidence="1">
    <location>
        <begin position="90"/>
        <end position="191"/>
    </location>
</feature>
<dbReference type="InterPro" id="IPR011990">
    <property type="entry name" value="TPR-like_helical_dom_sf"/>
</dbReference>
<feature type="non-terminal residue" evidence="2">
    <location>
        <position position="193"/>
    </location>
</feature>
<sequence>NDFLDREPLTDNVNEGFFTEPSQLQAYCNKKYELLPDFKDTNLFTNDQTSDNQAGTDPVDFFLPQRIKVAATGSYNRQGHLRDCNRLLYYALENIQKGELEDTRETQQYIGEIYFFRAYIYFEYLRKFGDFPIIKSELSADDYAANVEANKRKPRNEVARFILEDLNEAIARLLPRSNNLTNHRLNRECAYLF</sequence>
<name>K1RDG3_9ZZZZ</name>
<dbReference type="EMBL" id="AJWY01014456">
    <property type="protein sequence ID" value="EKC43703.1"/>
    <property type="molecule type" value="Genomic_DNA"/>
</dbReference>
<dbReference type="SUPFAM" id="SSF48452">
    <property type="entry name" value="TPR-like"/>
    <property type="match status" value="1"/>
</dbReference>